<keyword evidence="2" id="KW-0489">Methyltransferase</keyword>
<proteinExistence type="inferred from homology"/>
<comment type="similarity">
    <text evidence="1">Belongs to the class I-like SAM-binding methyltransferase superfamily. NNMT/PNMT/TEMT family.</text>
</comment>
<protein>
    <recommendedName>
        <fullName evidence="7">Nicotinamide N-methyltransferase</fullName>
    </recommendedName>
</protein>
<dbReference type="InterPro" id="IPR053384">
    <property type="entry name" value="SAM-dep_methyltransferase"/>
</dbReference>
<sequence length="214" mass="24311">DGVSGDTLLDFGTGASIYQLLSACEVFNEIIVSDLLEQNRVEFQKWLKKDSDAFDWTHIIKYVCELEGNSSREDCEKKAEKLRTKVKEVLQCDALKRNPYDPVVLPPVDCLLSTLCLDVVSKDMKLYVDVLKNFKDLIKPGGHILVLGTINATFYHAGKKRFSVMPMNKDLLEAAYKEAGYKIQKAVYMPRIDKSKAHIADFQGKYFIHARTPK</sequence>
<dbReference type="PANTHER" id="PTHR10867:SF32">
    <property type="entry name" value="NICOTINAMIDE N-METHYLTRANSFERASE"/>
    <property type="match status" value="1"/>
</dbReference>
<dbReference type="Proteomes" id="UP000770717">
    <property type="component" value="Unassembled WGS sequence"/>
</dbReference>
<evidence type="ECO:0000256" key="1">
    <source>
        <dbReference type="ARBA" id="ARBA00007996"/>
    </source>
</evidence>
<keyword evidence="4" id="KW-0949">S-adenosyl-L-methionine</keyword>
<dbReference type="OrthoDB" id="10050085at2759"/>
<dbReference type="GO" id="GO:0032259">
    <property type="term" value="P:methylation"/>
    <property type="evidence" value="ECO:0007669"/>
    <property type="project" value="UniProtKB-KW"/>
</dbReference>
<dbReference type="GO" id="GO:0008170">
    <property type="term" value="F:N-methyltransferase activity"/>
    <property type="evidence" value="ECO:0007669"/>
    <property type="project" value="TreeGrafter"/>
</dbReference>
<reference evidence="5" key="1">
    <citation type="thesis" date="2020" institute="ProQuest LLC" country="789 East Eisenhower Parkway, Ann Arbor, MI, USA">
        <title>Comparative Genomics and Chromosome Evolution.</title>
        <authorList>
            <person name="Mudd A.B."/>
        </authorList>
    </citation>
    <scope>NUCLEOTIDE SEQUENCE</scope>
    <source>
        <strain evidence="5">HN-11 Male</strain>
        <tissue evidence="5">Kidney and liver</tissue>
    </source>
</reference>
<dbReference type="InterPro" id="IPR029063">
    <property type="entry name" value="SAM-dependent_MTases_sf"/>
</dbReference>
<dbReference type="SUPFAM" id="SSF53335">
    <property type="entry name" value="S-adenosyl-L-methionine-dependent methyltransferases"/>
    <property type="match status" value="1"/>
</dbReference>
<gene>
    <name evidence="5" type="ORF">GDO78_022840</name>
</gene>
<dbReference type="AlphaFoldDB" id="A0A8J6E4S4"/>
<evidence type="ECO:0000256" key="4">
    <source>
        <dbReference type="ARBA" id="ARBA00022691"/>
    </source>
</evidence>
<dbReference type="PROSITE" id="PS51681">
    <property type="entry name" value="SAM_MT_NNMT_PNMT_TEMT"/>
    <property type="match status" value="1"/>
</dbReference>
<organism evidence="5 6">
    <name type="scientific">Eleutherodactylus coqui</name>
    <name type="common">Puerto Rican coqui</name>
    <dbReference type="NCBI Taxonomy" id="57060"/>
    <lineage>
        <taxon>Eukaryota</taxon>
        <taxon>Metazoa</taxon>
        <taxon>Chordata</taxon>
        <taxon>Craniata</taxon>
        <taxon>Vertebrata</taxon>
        <taxon>Euteleostomi</taxon>
        <taxon>Amphibia</taxon>
        <taxon>Batrachia</taxon>
        <taxon>Anura</taxon>
        <taxon>Neobatrachia</taxon>
        <taxon>Hyloidea</taxon>
        <taxon>Eleutherodactylidae</taxon>
        <taxon>Eleutherodactylinae</taxon>
        <taxon>Eleutherodactylus</taxon>
        <taxon>Eleutherodactylus</taxon>
    </lineage>
</organism>
<accession>A0A8J6E4S4</accession>
<evidence type="ECO:0008006" key="7">
    <source>
        <dbReference type="Google" id="ProtNLM"/>
    </source>
</evidence>
<name>A0A8J6E4S4_ELECQ</name>
<evidence type="ECO:0000256" key="2">
    <source>
        <dbReference type="ARBA" id="ARBA00022603"/>
    </source>
</evidence>
<feature type="non-terminal residue" evidence="5">
    <location>
        <position position="1"/>
    </location>
</feature>
<dbReference type="EMBL" id="WNTK01008880">
    <property type="protein sequence ID" value="KAG9462910.1"/>
    <property type="molecule type" value="Genomic_DNA"/>
</dbReference>
<evidence type="ECO:0000313" key="6">
    <source>
        <dbReference type="Proteomes" id="UP000770717"/>
    </source>
</evidence>
<dbReference type="NCBIfam" id="NF041360">
    <property type="entry name" value="GntF_guanitoxin"/>
    <property type="match status" value="1"/>
</dbReference>
<dbReference type="Gene3D" id="3.40.50.150">
    <property type="entry name" value="Vaccinia Virus protein VP39"/>
    <property type="match status" value="1"/>
</dbReference>
<evidence type="ECO:0000313" key="5">
    <source>
        <dbReference type="EMBL" id="KAG9462910.1"/>
    </source>
</evidence>
<keyword evidence="6" id="KW-1185">Reference proteome</keyword>
<dbReference type="Pfam" id="PF01234">
    <property type="entry name" value="NNMT_PNMT_TEMT"/>
    <property type="match status" value="1"/>
</dbReference>
<evidence type="ECO:0000256" key="3">
    <source>
        <dbReference type="ARBA" id="ARBA00022679"/>
    </source>
</evidence>
<keyword evidence="3" id="KW-0808">Transferase</keyword>
<dbReference type="PANTHER" id="PTHR10867">
    <property type="entry name" value="NNMT/PNMT/TEMT FAMILY MEMBER"/>
    <property type="match status" value="1"/>
</dbReference>
<dbReference type="GO" id="GO:0005829">
    <property type="term" value="C:cytosol"/>
    <property type="evidence" value="ECO:0007669"/>
    <property type="project" value="TreeGrafter"/>
</dbReference>
<comment type="caution">
    <text evidence="5">The sequence shown here is derived from an EMBL/GenBank/DDBJ whole genome shotgun (WGS) entry which is preliminary data.</text>
</comment>
<dbReference type="InterPro" id="IPR000940">
    <property type="entry name" value="NNMT_TEMT_trans"/>
</dbReference>